<dbReference type="Pfam" id="PF01757">
    <property type="entry name" value="Acyl_transf_3"/>
    <property type="match status" value="1"/>
</dbReference>
<feature type="transmembrane region" description="Helical" evidence="1">
    <location>
        <begin position="288"/>
        <end position="306"/>
    </location>
</feature>
<keyword evidence="3" id="KW-0012">Acyltransferase</keyword>
<dbReference type="AlphaFoldDB" id="A0A7U3ZH59"/>
<reference evidence="3 4" key="2">
    <citation type="journal article" date="2012" name="Stand. Genomic Sci.">
        <title>Complete genome sequence of the aquatic bacterium Runella slithyformis type strain (LSU 4(T)).</title>
        <authorList>
            <person name="Copeland A."/>
            <person name="Zhang X."/>
            <person name="Misra M."/>
            <person name="Lapidus A."/>
            <person name="Nolan M."/>
            <person name="Lucas S."/>
            <person name="Deshpande S."/>
            <person name="Cheng J.F."/>
            <person name="Tapia R."/>
            <person name="Goodwin L.A."/>
            <person name="Pitluck S."/>
            <person name="Liolios K."/>
            <person name="Pagani I."/>
            <person name="Ivanova N."/>
            <person name="Mikhailova N."/>
            <person name="Pati A."/>
            <person name="Chen A."/>
            <person name="Palaniappan K."/>
            <person name="Land M."/>
            <person name="Hauser L."/>
            <person name="Pan C."/>
            <person name="Jeffries C.D."/>
            <person name="Detter J.C."/>
            <person name="Brambilla E.M."/>
            <person name="Rohde M."/>
            <person name="Djao O.D."/>
            <person name="Goker M."/>
            <person name="Sikorski J."/>
            <person name="Tindall B.J."/>
            <person name="Woyke T."/>
            <person name="Bristow J."/>
            <person name="Eisen J.A."/>
            <person name="Markowitz V."/>
            <person name="Hugenholtz P."/>
            <person name="Kyrpides N.C."/>
            <person name="Klenk H.P."/>
            <person name="Mavromatis K."/>
        </authorList>
    </citation>
    <scope>NUCLEOTIDE SEQUENCE [LARGE SCALE GENOMIC DNA]</scope>
    <source>
        <strain evidence="4">ATCC 29530 / DSM 19594 / LMG 11500 / NCIMB 11436 / LSU 4</strain>
    </source>
</reference>
<dbReference type="InterPro" id="IPR002656">
    <property type="entry name" value="Acyl_transf_3_dom"/>
</dbReference>
<evidence type="ECO:0000256" key="1">
    <source>
        <dbReference type="SAM" id="Phobius"/>
    </source>
</evidence>
<dbReference type="Proteomes" id="UP000000493">
    <property type="component" value="Chromosome"/>
</dbReference>
<organism evidence="3 4">
    <name type="scientific">Runella slithyformis (strain ATCC 29530 / DSM 19594 / LMG 11500 / NCIMB 11436 / LSU 4)</name>
    <dbReference type="NCBI Taxonomy" id="761193"/>
    <lineage>
        <taxon>Bacteria</taxon>
        <taxon>Pseudomonadati</taxon>
        <taxon>Bacteroidota</taxon>
        <taxon>Cytophagia</taxon>
        <taxon>Cytophagales</taxon>
        <taxon>Spirosomataceae</taxon>
        <taxon>Runella</taxon>
    </lineage>
</organism>
<dbReference type="RefSeq" id="WP_013926371.1">
    <property type="nucleotide sequence ID" value="NC_015703.1"/>
</dbReference>
<gene>
    <name evidence="3" type="ordered locus">Runsl_0604</name>
</gene>
<name>A0A7U3ZH59_RUNSL</name>
<dbReference type="GO" id="GO:0016020">
    <property type="term" value="C:membrane"/>
    <property type="evidence" value="ECO:0007669"/>
    <property type="project" value="TreeGrafter"/>
</dbReference>
<dbReference type="PANTHER" id="PTHR23028:SF53">
    <property type="entry name" value="ACYL_TRANSF_3 DOMAIN-CONTAINING PROTEIN"/>
    <property type="match status" value="1"/>
</dbReference>
<keyword evidence="1" id="KW-0472">Membrane</keyword>
<evidence type="ECO:0000259" key="2">
    <source>
        <dbReference type="Pfam" id="PF01757"/>
    </source>
</evidence>
<keyword evidence="1" id="KW-1133">Transmembrane helix</keyword>
<feature type="transmembrane region" description="Helical" evidence="1">
    <location>
        <begin position="41"/>
        <end position="61"/>
    </location>
</feature>
<dbReference type="KEGG" id="rsi:Runsl_0604"/>
<proteinExistence type="predicted"/>
<feature type="domain" description="Acyltransferase 3" evidence="2">
    <location>
        <begin position="8"/>
        <end position="321"/>
    </location>
</feature>
<feature type="transmembrane region" description="Helical" evidence="1">
    <location>
        <begin position="187"/>
        <end position="205"/>
    </location>
</feature>
<dbReference type="GO" id="GO:0016747">
    <property type="term" value="F:acyltransferase activity, transferring groups other than amino-acyl groups"/>
    <property type="evidence" value="ECO:0007669"/>
    <property type="project" value="InterPro"/>
</dbReference>
<reference evidence="4" key="1">
    <citation type="submission" date="2011-06" db="EMBL/GenBank/DDBJ databases">
        <title>The complete genome of chromosome of Runella slithyformis DSM 19594.</title>
        <authorList>
            <consortium name="US DOE Joint Genome Institute (JGI-PGF)"/>
            <person name="Lucas S."/>
            <person name="Han J."/>
            <person name="Lapidus A."/>
            <person name="Bruce D."/>
            <person name="Goodwin L."/>
            <person name="Pitluck S."/>
            <person name="Peters L."/>
            <person name="Kyrpides N."/>
            <person name="Mavromatis K."/>
            <person name="Ivanova N."/>
            <person name="Ovchinnikova G."/>
            <person name="Zhang X."/>
            <person name="Misra M."/>
            <person name="Detter J.C."/>
            <person name="Tapia R."/>
            <person name="Han C."/>
            <person name="Land M."/>
            <person name="Hauser L."/>
            <person name="Markowitz V."/>
            <person name="Cheng J.-F."/>
            <person name="Hugenholtz P."/>
            <person name="Woyke T."/>
            <person name="Wu D."/>
            <person name="Tindall B."/>
            <person name="Faehrich R."/>
            <person name="Brambilla E."/>
            <person name="Klenk H.-P."/>
            <person name="Eisen J.A."/>
        </authorList>
    </citation>
    <scope>NUCLEOTIDE SEQUENCE [LARGE SCALE GENOMIC DNA]</scope>
    <source>
        <strain evidence="4">ATCC 29530 / DSM 19594 / LMG 11500 / NCIMB 11436 / LSU 4</strain>
    </source>
</reference>
<dbReference type="InterPro" id="IPR050879">
    <property type="entry name" value="Acyltransferase_3"/>
</dbReference>
<feature type="transmembrane region" description="Helical" evidence="1">
    <location>
        <begin position="247"/>
        <end position="267"/>
    </location>
</feature>
<keyword evidence="1" id="KW-0812">Transmembrane</keyword>
<keyword evidence="4" id="KW-1185">Reference proteome</keyword>
<evidence type="ECO:0000313" key="4">
    <source>
        <dbReference type="Proteomes" id="UP000000493"/>
    </source>
</evidence>
<feature type="transmembrane region" description="Helical" evidence="1">
    <location>
        <begin position="157"/>
        <end position="175"/>
    </location>
</feature>
<accession>A0A7U3ZH59</accession>
<dbReference type="EMBL" id="CP002859">
    <property type="protein sequence ID" value="AEI47047.1"/>
    <property type="molecule type" value="Genomic_DNA"/>
</dbReference>
<evidence type="ECO:0000313" key="3">
    <source>
        <dbReference type="EMBL" id="AEI47047.1"/>
    </source>
</evidence>
<keyword evidence="3" id="KW-0808">Transferase</keyword>
<protein>
    <submittedName>
        <fullName evidence="3">Acyltransferase 3</fullName>
    </submittedName>
</protein>
<dbReference type="GO" id="GO:0000271">
    <property type="term" value="P:polysaccharide biosynthetic process"/>
    <property type="evidence" value="ECO:0007669"/>
    <property type="project" value="TreeGrafter"/>
</dbReference>
<feature type="transmembrane region" description="Helical" evidence="1">
    <location>
        <begin position="312"/>
        <end position="329"/>
    </location>
</feature>
<dbReference type="PANTHER" id="PTHR23028">
    <property type="entry name" value="ACETYLTRANSFERASE"/>
    <property type="match status" value="1"/>
</dbReference>
<feature type="transmembrane region" description="Helical" evidence="1">
    <location>
        <begin position="82"/>
        <end position="99"/>
    </location>
</feature>
<sequence>MRPARVPSLTGVRAFAALSVYFHHSNPFPKSSFLHSLAQEGYVGVTVFFVLSGFLITWNYADTLRTFEERKRFYLLRFARIVPLYWGLLMGLYLLQWLLKTNDTAPVSEQLFNFSFLKGFIPGSVFSGIPQSWSLTVEMGFYALAPLWISWMAERRWPAVVVLYCFFVCGLFSVYKNHLTFGSFYTIFGRFFEFGAGIFAALWVRQPKKSSGFRFKTLTSSAGGAGLVIAYVLAVHRWHFSAFYTEWLLYNFLLPIVVGFGLVGLLTEKTFLSSLLSSPLAQWMGKSSYAFYLIHLGPVAIGVQRYVSDNSLVRLILLWAMAYALYRWVERPLYRLAVEYSRKGAKV</sequence>
<feature type="transmembrane region" description="Helical" evidence="1">
    <location>
        <begin position="217"/>
        <end position="235"/>
    </location>
</feature>